<dbReference type="InterPro" id="IPR000868">
    <property type="entry name" value="Isochorismatase-like_dom"/>
</dbReference>
<dbReference type="PANTHER" id="PTHR43540:SF1">
    <property type="entry name" value="ISOCHORISMATASE HYDROLASE"/>
    <property type="match status" value="1"/>
</dbReference>
<dbReference type="Proteomes" id="UP001189429">
    <property type="component" value="Unassembled WGS sequence"/>
</dbReference>
<evidence type="ECO:0000256" key="1">
    <source>
        <dbReference type="ARBA" id="ARBA00006336"/>
    </source>
</evidence>
<gene>
    <name evidence="5" type="ORF">PCOR1329_LOCUS15658</name>
</gene>
<keyword evidence="6" id="KW-1185">Reference proteome</keyword>
<dbReference type="PANTHER" id="PTHR43540">
    <property type="entry name" value="PEROXYUREIDOACRYLATE/UREIDOACRYLATE AMIDOHYDROLASE-RELATED"/>
    <property type="match status" value="1"/>
</dbReference>
<feature type="compositionally biased region" description="Basic residues" evidence="3">
    <location>
        <begin position="21"/>
        <end position="33"/>
    </location>
</feature>
<evidence type="ECO:0000256" key="2">
    <source>
        <dbReference type="ARBA" id="ARBA00022801"/>
    </source>
</evidence>
<name>A0ABN9QXW2_9DINO</name>
<feature type="region of interest" description="Disordered" evidence="3">
    <location>
        <begin position="1"/>
        <end position="50"/>
    </location>
</feature>
<evidence type="ECO:0000259" key="4">
    <source>
        <dbReference type="Pfam" id="PF00857"/>
    </source>
</evidence>
<evidence type="ECO:0000313" key="5">
    <source>
        <dbReference type="EMBL" id="CAK0810855.1"/>
    </source>
</evidence>
<reference evidence="5" key="1">
    <citation type="submission" date="2023-10" db="EMBL/GenBank/DDBJ databases">
        <authorList>
            <person name="Chen Y."/>
            <person name="Shah S."/>
            <person name="Dougan E. K."/>
            <person name="Thang M."/>
            <person name="Chan C."/>
        </authorList>
    </citation>
    <scope>NUCLEOTIDE SEQUENCE [LARGE SCALE GENOMIC DNA]</scope>
</reference>
<comment type="caution">
    <text evidence="5">The sequence shown here is derived from an EMBL/GenBank/DDBJ whole genome shotgun (WGS) entry which is preliminary data.</text>
</comment>
<feature type="compositionally biased region" description="Low complexity" evidence="3">
    <location>
        <begin position="34"/>
        <end position="50"/>
    </location>
</feature>
<sequence>MCIRRSARAPGLAGSGSARAPRPRAPCRRRGGPWRRPWAAARPGAASCRPKMMERTTKTAREIFDEVMASPARRRFGFGRRAAVVNVDIQKAYTSGEFPTSYMSDPHQMEFVNKLSALARSKGMPVIWTHVAYMEDGSDAGVWGTRTNTPDSLQNIKFGSRRSEFDDRLEIDKVRDAIYLKKMPSCFHETPLQSLLVFHGVDTVVLTGGSTSGCIRASAVDSLSRGYRTIVPIECVADNTRATTTPTSRTWR</sequence>
<keyword evidence="2" id="KW-0378">Hydrolase</keyword>
<proteinExistence type="inferred from homology"/>
<accession>A0ABN9QXW2</accession>
<organism evidence="5 6">
    <name type="scientific">Prorocentrum cordatum</name>
    <dbReference type="NCBI Taxonomy" id="2364126"/>
    <lineage>
        <taxon>Eukaryota</taxon>
        <taxon>Sar</taxon>
        <taxon>Alveolata</taxon>
        <taxon>Dinophyceae</taxon>
        <taxon>Prorocentrales</taxon>
        <taxon>Prorocentraceae</taxon>
        <taxon>Prorocentrum</taxon>
    </lineage>
</organism>
<dbReference type="InterPro" id="IPR050272">
    <property type="entry name" value="Isochorismatase-like_hydrls"/>
</dbReference>
<dbReference type="EMBL" id="CAUYUJ010004758">
    <property type="protein sequence ID" value="CAK0810855.1"/>
    <property type="molecule type" value="Genomic_DNA"/>
</dbReference>
<protein>
    <recommendedName>
        <fullName evidence="4">Isochorismatase-like domain-containing protein</fullName>
    </recommendedName>
</protein>
<evidence type="ECO:0000256" key="3">
    <source>
        <dbReference type="SAM" id="MobiDB-lite"/>
    </source>
</evidence>
<evidence type="ECO:0000313" key="6">
    <source>
        <dbReference type="Proteomes" id="UP001189429"/>
    </source>
</evidence>
<comment type="similarity">
    <text evidence="1">Belongs to the isochorismatase family.</text>
</comment>
<dbReference type="Pfam" id="PF00857">
    <property type="entry name" value="Isochorismatase"/>
    <property type="match status" value="1"/>
</dbReference>
<dbReference type="SUPFAM" id="SSF52499">
    <property type="entry name" value="Isochorismatase-like hydrolases"/>
    <property type="match status" value="1"/>
</dbReference>
<feature type="domain" description="Isochorismatase-like" evidence="4">
    <location>
        <begin position="83"/>
        <end position="241"/>
    </location>
</feature>
<dbReference type="InterPro" id="IPR036380">
    <property type="entry name" value="Isochorismatase-like_sf"/>
</dbReference>
<dbReference type="Gene3D" id="3.40.50.850">
    <property type="entry name" value="Isochorismatase-like"/>
    <property type="match status" value="1"/>
</dbReference>